<evidence type="ECO:0000256" key="4">
    <source>
        <dbReference type="PIRSR" id="PIRSR000808-1"/>
    </source>
</evidence>
<evidence type="ECO:0000256" key="2">
    <source>
        <dbReference type="ARBA" id="ARBA00022695"/>
    </source>
</evidence>
<dbReference type="Gene3D" id="3.30.428.10">
    <property type="entry name" value="HIT-like"/>
    <property type="match status" value="2"/>
</dbReference>
<accession>A0A1L3GFZ8</accession>
<organism evidence="6 7">
    <name type="scientific">Syntrophotalea acetylenica</name>
    <name type="common">Pelobacter acetylenicus</name>
    <dbReference type="NCBI Taxonomy" id="29542"/>
    <lineage>
        <taxon>Bacteria</taxon>
        <taxon>Pseudomonadati</taxon>
        <taxon>Thermodesulfobacteriota</taxon>
        <taxon>Desulfuromonadia</taxon>
        <taxon>Desulfuromonadales</taxon>
        <taxon>Syntrophotaleaceae</taxon>
        <taxon>Syntrophotalea</taxon>
    </lineage>
</organism>
<dbReference type="RefSeq" id="WP_072286731.1">
    <property type="nucleotide sequence ID" value="NZ_CP015518.1"/>
</dbReference>
<dbReference type="GO" id="GO:0006012">
    <property type="term" value="P:galactose metabolic process"/>
    <property type="evidence" value="ECO:0007669"/>
    <property type="project" value="InterPro"/>
</dbReference>
<dbReference type="GO" id="GO:0008270">
    <property type="term" value="F:zinc ion binding"/>
    <property type="evidence" value="ECO:0007669"/>
    <property type="project" value="InterPro"/>
</dbReference>
<dbReference type="InterPro" id="IPR036265">
    <property type="entry name" value="HIT-like_sf"/>
</dbReference>
<sequence length="342" mass="39298">MSELRWDPFIDSWVAIIEARGRRPVDFITERKRIETSVCPFCYGQEDKTPAEVYALRPDAGLPNQPGWKVRVIPNKFPILRIEGQLEARGEGVYDVKNGIGAHEVIIETPEHERQPADLRAAELADVFRAFRSRLVDLRRDKRFRHIVIYKNHGLEAGATIPHTHSQLLALPVIPPHLRIALRASRDYFRRKERCLMCDMLAQELSDGRRLVRVDGEFAVFAPFASRHPFTLRIVPRSHLHDFAQLTDHMLLALGETLHDVLRRLRAVLRDPPFNLVLHNAPLAVPRPGRPEFWHSLPADYHWYFELTPRIMDPAGFEGGTGFFINPTSPEDAARYLVEAVQ</sequence>
<gene>
    <name evidence="6" type="ORF">A7E75_07495</name>
</gene>
<dbReference type="EMBL" id="CP015518">
    <property type="protein sequence ID" value="APG24883.1"/>
    <property type="molecule type" value="Genomic_DNA"/>
</dbReference>
<proteinExistence type="predicted"/>
<evidence type="ECO:0000259" key="5">
    <source>
        <dbReference type="Pfam" id="PF01087"/>
    </source>
</evidence>
<dbReference type="PIRSF" id="PIRSF000808">
    <property type="entry name" value="GalT"/>
    <property type="match status" value="1"/>
</dbReference>
<dbReference type="Proteomes" id="UP000182264">
    <property type="component" value="Chromosome"/>
</dbReference>
<dbReference type="PANTHER" id="PTHR42763">
    <property type="entry name" value="ADP-GLUCOSE PHOSPHORYLASE"/>
    <property type="match status" value="1"/>
</dbReference>
<dbReference type="Pfam" id="PF01087">
    <property type="entry name" value="GalP_UDP_transf"/>
    <property type="match status" value="1"/>
</dbReference>
<dbReference type="GO" id="GO:0008108">
    <property type="term" value="F:UDP-glucose:hexose-1-phosphate uridylyltransferase activity"/>
    <property type="evidence" value="ECO:0007669"/>
    <property type="project" value="InterPro"/>
</dbReference>
<protein>
    <submittedName>
        <fullName evidence="6">Galactose-1-phosphate uridylyltransferase</fullName>
    </submittedName>
</protein>
<dbReference type="InterPro" id="IPR005849">
    <property type="entry name" value="GalP_Utransf_N"/>
</dbReference>
<feature type="active site" description="Tele-UMP-histidine intermediate" evidence="4">
    <location>
        <position position="165"/>
    </location>
</feature>
<keyword evidence="1 6" id="KW-0808">Transferase</keyword>
<evidence type="ECO:0000313" key="6">
    <source>
        <dbReference type="EMBL" id="APG24883.1"/>
    </source>
</evidence>
<dbReference type="SUPFAM" id="SSF54197">
    <property type="entry name" value="HIT-like"/>
    <property type="match status" value="2"/>
</dbReference>
<dbReference type="PANTHER" id="PTHR42763:SF1">
    <property type="entry name" value="UDP-GLUCOSE--HEXOSE-1-PHOSPHATE URIDYLYLTRANSFERASE"/>
    <property type="match status" value="1"/>
</dbReference>
<dbReference type="AlphaFoldDB" id="A0A1L3GFZ8"/>
<keyword evidence="3" id="KW-0119">Carbohydrate metabolism</keyword>
<evidence type="ECO:0000256" key="1">
    <source>
        <dbReference type="ARBA" id="ARBA00022679"/>
    </source>
</evidence>
<evidence type="ECO:0000256" key="3">
    <source>
        <dbReference type="ARBA" id="ARBA00023277"/>
    </source>
</evidence>
<keyword evidence="7" id="KW-1185">Reference proteome</keyword>
<dbReference type="InterPro" id="IPR001937">
    <property type="entry name" value="GalP_UDPtransf1"/>
</dbReference>
<keyword evidence="2 6" id="KW-0548">Nucleotidyltransferase</keyword>
<dbReference type="InterPro" id="IPR053177">
    <property type="entry name" value="ADP-glucose_phosphorylase"/>
</dbReference>
<evidence type="ECO:0000313" key="7">
    <source>
        <dbReference type="Proteomes" id="UP000182264"/>
    </source>
</evidence>
<feature type="domain" description="Galactose-1-phosphate uridyl transferase N-terminal" evidence="5">
    <location>
        <begin position="71"/>
        <end position="175"/>
    </location>
</feature>
<reference evidence="6 7" key="1">
    <citation type="journal article" date="2017" name="Genome Announc.">
        <title>Complete Genome Sequences of Two Acetylene-Fermenting Pelobacter acetylenicus Strains.</title>
        <authorList>
            <person name="Sutton J.M."/>
            <person name="Baesman S.M."/>
            <person name="Fierst J.L."/>
            <person name="Poret-Peterson A.T."/>
            <person name="Oremland R.S."/>
            <person name="Dunlap D.S."/>
            <person name="Akob D.M."/>
        </authorList>
    </citation>
    <scope>NUCLEOTIDE SEQUENCE [LARGE SCALE GENOMIC DNA]</scope>
    <source>
        <strain evidence="6 7">DSM 3247</strain>
    </source>
</reference>
<name>A0A1L3GFZ8_SYNAC</name>